<dbReference type="Gene3D" id="3.40.50.12780">
    <property type="entry name" value="N-terminal domain of ligase-like"/>
    <property type="match status" value="1"/>
</dbReference>
<sequence>MENITISGLLRRTAQRFPERPAIEYIGQVWTYSELDDTVDQLARHLLGLGVKKGDHLGVWCETEPNTVLLIYATVRIGAVATLLNTCLPRRELKALLERTDIQYLVISDGYKSLNYPQICQGLMDELPFLKAILYSGQSGRNGGFLPIGALRNMVSTKELYMSESAVHPADTAYIIYTSGTTSQPKAVMTSHNSWVNMAISQADDLKVTEVDRLCTVLPLFHCFSIGVNMMVACTAGACLYLPSSRRTVDILTAVSKGKCTILCGVPSIFTALLRRADFDQWDLSSLRAGSVGGSRCSMELFCEIEDRFGIRLINGFGQSEATCAISSTKITEPRNLRATLGRFVEHTKGKIVDPQTGKELPAGQSGEICVWGYHVMQGYYKQPGETAKAIDQNGWLHTGDMGYLDTQGTLYLTGRLKEMIIRGGENISPKRIEDVALKSGQVSLCKAVGVPDSFYGEEVCLCVVSNNGVEGNERELRAYLQQHLAAYQVPKYILYMDSMPTTSTGKVRFEEVKKLARKALGFPAL</sequence>
<dbReference type="Proteomes" id="UP001200313">
    <property type="component" value="Unassembled WGS sequence"/>
</dbReference>
<evidence type="ECO:0000313" key="6">
    <source>
        <dbReference type="Proteomes" id="UP001200313"/>
    </source>
</evidence>
<dbReference type="Pfam" id="PF00501">
    <property type="entry name" value="AMP-binding"/>
    <property type="match status" value="1"/>
</dbReference>
<comment type="caution">
    <text evidence="5">The sequence shown here is derived from an EMBL/GenBank/DDBJ whole genome shotgun (WGS) entry which is preliminary data.</text>
</comment>
<dbReference type="PANTHER" id="PTHR43201:SF5">
    <property type="entry name" value="MEDIUM-CHAIN ACYL-COA LIGASE ACSF2, MITOCHONDRIAL"/>
    <property type="match status" value="1"/>
</dbReference>
<dbReference type="InterPro" id="IPR042099">
    <property type="entry name" value="ANL_N_sf"/>
</dbReference>
<comment type="similarity">
    <text evidence="1">Belongs to the ATP-dependent AMP-binding enzyme family.</text>
</comment>
<feature type="domain" description="AMP-dependent synthetase/ligase" evidence="3">
    <location>
        <begin position="10"/>
        <end position="381"/>
    </location>
</feature>
<accession>A0ABS9MDP6</accession>
<evidence type="ECO:0000313" key="5">
    <source>
        <dbReference type="EMBL" id="MCG4528946.1"/>
    </source>
</evidence>
<evidence type="ECO:0000256" key="1">
    <source>
        <dbReference type="ARBA" id="ARBA00006432"/>
    </source>
</evidence>
<evidence type="ECO:0000256" key="2">
    <source>
        <dbReference type="ARBA" id="ARBA00022598"/>
    </source>
</evidence>
<dbReference type="PANTHER" id="PTHR43201">
    <property type="entry name" value="ACYL-COA SYNTHETASE"/>
    <property type="match status" value="1"/>
</dbReference>
<keyword evidence="2" id="KW-0436">Ligase</keyword>
<dbReference type="SUPFAM" id="SSF56801">
    <property type="entry name" value="Acetyl-CoA synthetase-like"/>
    <property type="match status" value="1"/>
</dbReference>
<dbReference type="InterPro" id="IPR020845">
    <property type="entry name" value="AMP-binding_CS"/>
</dbReference>
<dbReference type="PROSITE" id="PS00455">
    <property type="entry name" value="AMP_BINDING"/>
    <property type="match status" value="1"/>
</dbReference>
<dbReference type="Pfam" id="PF13193">
    <property type="entry name" value="AMP-binding_C"/>
    <property type="match status" value="1"/>
</dbReference>
<proteinExistence type="inferred from homology"/>
<dbReference type="RefSeq" id="WP_238075156.1">
    <property type="nucleotide sequence ID" value="NZ_JAKNJB010000051.1"/>
</dbReference>
<reference evidence="5 6" key="1">
    <citation type="submission" date="2022-01" db="EMBL/GenBank/DDBJ databases">
        <title>Collection of gut derived symbiotic bacterial strains cultured from healthy donors.</title>
        <authorList>
            <person name="Lin H."/>
            <person name="Kohout C."/>
            <person name="Waligurski E."/>
            <person name="Pamer E.G."/>
        </authorList>
    </citation>
    <scope>NUCLEOTIDE SEQUENCE [LARGE SCALE GENOMIC DNA]</scope>
    <source>
        <strain evidence="5 6">DFI.3.7</strain>
    </source>
</reference>
<dbReference type="EMBL" id="JAKNJB010000051">
    <property type="protein sequence ID" value="MCG4528946.1"/>
    <property type="molecule type" value="Genomic_DNA"/>
</dbReference>
<gene>
    <name evidence="5" type="ORF">L0P79_18070</name>
</gene>
<evidence type="ECO:0000259" key="3">
    <source>
        <dbReference type="Pfam" id="PF00501"/>
    </source>
</evidence>
<dbReference type="InterPro" id="IPR025110">
    <property type="entry name" value="AMP-bd_C"/>
</dbReference>
<organism evidence="5 6">
    <name type="scientific">Intestinimonas massiliensis</name>
    <name type="common">ex Afouda et al. 2020</name>
    <dbReference type="NCBI Taxonomy" id="1673721"/>
    <lineage>
        <taxon>Bacteria</taxon>
        <taxon>Bacillati</taxon>
        <taxon>Bacillota</taxon>
        <taxon>Clostridia</taxon>
        <taxon>Eubacteriales</taxon>
        <taxon>Intestinimonas</taxon>
    </lineage>
</organism>
<feature type="domain" description="AMP-binding enzyme C-terminal" evidence="4">
    <location>
        <begin position="433"/>
        <end position="507"/>
    </location>
</feature>
<name>A0ABS9MDP6_9FIRM</name>
<dbReference type="Gene3D" id="3.30.300.30">
    <property type="match status" value="1"/>
</dbReference>
<protein>
    <submittedName>
        <fullName evidence="5">AMP-binding protein</fullName>
    </submittedName>
</protein>
<dbReference type="InterPro" id="IPR045851">
    <property type="entry name" value="AMP-bd_C_sf"/>
</dbReference>
<dbReference type="InterPro" id="IPR000873">
    <property type="entry name" value="AMP-dep_synth/lig_dom"/>
</dbReference>
<evidence type="ECO:0000259" key="4">
    <source>
        <dbReference type="Pfam" id="PF13193"/>
    </source>
</evidence>
<keyword evidence="6" id="KW-1185">Reference proteome</keyword>